<evidence type="ECO:0000256" key="3">
    <source>
        <dbReference type="ARBA" id="ARBA00023128"/>
    </source>
</evidence>
<dbReference type="PANTHER" id="PTHR21043:SF0">
    <property type="entry name" value="MITOCHONDRIAL ASSEMBLY OF RIBOSOMAL LARGE SUBUNIT PROTEIN 1"/>
    <property type="match status" value="1"/>
</dbReference>
<dbReference type="PaxDb" id="7159-AAEL010091-PA"/>
<organism evidence="7 8">
    <name type="scientific">Aedes aegypti</name>
    <name type="common">Yellowfever mosquito</name>
    <name type="synonym">Culex aegypti</name>
    <dbReference type="NCBI Taxonomy" id="7159"/>
    <lineage>
        <taxon>Eukaryota</taxon>
        <taxon>Metazoa</taxon>
        <taxon>Ecdysozoa</taxon>
        <taxon>Arthropoda</taxon>
        <taxon>Hexapoda</taxon>
        <taxon>Insecta</taxon>
        <taxon>Pterygota</taxon>
        <taxon>Neoptera</taxon>
        <taxon>Endopterygota</taxon>
        <taxon>Diptera</taxon>
        <taxon>Nematocera</taxon>
        <taxon>Culicoidea</taxon>
        <taxon>Culicidae</taxon>
        <taxon>Culicinae</taxon>
        <taxon>Aedini</taxon>
        <taxon>Aedes</taxon>
        <taxon>Stegomyia</taxon>
    </lineage>
</organism>
<sequence length="274" mass="31390">MDSRFTQIASKMALVVQKLLSTSSRLSCTRIARLFHDEFSSPDPATPKKHTNKQEQHIPSAGSIANKYQIFRDVDASVILDVEEERQLQRQQHQDETRRDVEDMDSGKPLPSIFNGINLQRGKAGVFEIDDLVTVLRLNNAENIFVCSVPKEFKYVDFICVVTGMSFRHMRGISEFVRKVYKMKRNQSDVIPRIEGENSRDWMALDLGNIALHVFSETARDQYDLESLWAIGAKFDKECNKPDEPLVELFERHSIYLNDLKPLRTNPTDGNALA</sequence>
<name>Q16TZ1_AEDAE</name>
<comment type="function">
    <text evidence="4">Required for normal mitochondrial ribosome function and mitochondrial translation. May play a role in ribosome biogenesis by preventing premature association of the 28S and 39S ribosomal subunits. Interacts with mitochondrial ribosomal protein uL14m (MRPL14), probably blocking formation of intersubunit bridge B8, preventing association of the 28S and 39S ribosomal subunits. Addition to isolated mitochondrial ribosomal subunits partially inhibits translation, probably by interfering with the association of the 28S and 39S ribosomal subunits and the formation of functional ribosomes. May also participate in the assembly and/or regulation of the stability of the large subunit of the mitochondrial ribosome. May function as a ribosomal silencing factor.</text>
</comment>
<dbReference type="FunFam" id="3.30.460.10:FF:000018">
    <property type="entry name" value="Mitochondrial assembly of ribosomal large subunit 1"/>
    <property type="match status" value="1"/>
</dbReference>
<reference evidence="7" key="3">
    <citation type="submission" date="2012-09" db="EMBL/GenBank/DDBJ databases">
        <authorList>
            <consortium name="VectorBase"/>
        </authorList>
    </citation>
    <scope>NUCLEOTIDE SEQUENCE</scope>
    <source>
        <strain evidence="7">Liverpool</strain>
    </source>
</reference>
<feature type="compositionally biased region" description="Basic and acidic residues" evidence="6">
    <location>
        <begin position="86"/>
        <end position="101"/>
    </location>
</feature>
<comment type="similarity">
    <text evidence="2">Belongs to the Iojap/RsfS family.</text>
</comment>
<dbReference type="Proteomes" id="UP000682892">
    <property type="component" value="Unassembled WGS sequence"/>
</dbReference>
<feature type="region of interest" description="Disordered" evidence="6">
    <location>
        <begin position="38"/>
        <end position="59"/>
    </location>
</feature>
<dbReference type="Gene3D" id="3.30.460.10">
    <property type="entry name" value="Beta Polymerase, domain 2"/>
    <property type="match status" value="1"/>
</dbReference>
<protein>
    <recommendedName>
        <fullName evidence="5">Mitochondrial assembly of ribosomal large subunit protein 1</fullName>
    </recommendedName>
</protein>
<evidence type="ECO:0000256" key="2">
    <source>
        <dbReference type="ARBA" id="ARBA00010574"/>
    </source>
</evidence>
<dbReference type="HOGENOM" id="CLU_083446_0_0_1"/>
<evidence type="ECO:0000256" key="6">
    <source>
        <dbReference type="SAM" id="MobiDB-lite"/>
    </source>
</evidence>
<dbReference type="GO" id="GO:0043023">
    <property type="term" value="F:ribosomal large subunit binding"/>
    <property type="evidence" value="ECO:0007669"/>
    <property type="project" value="TreeGrafter"/>
</dbReference>
<dbReference type="eggNOG" id="KOG3212">
    <property type="taxonomic scope" value="Eukaryota"/>
</dbReference>
<evidence type="ECO:0000313" key="8">
    <source>
        <dbReference type="Proteomes" id="UP000682892"/>
    </source>
</evidence>
<dbReference type="PhylomeDB" id="Q16TZ1"/>
<evidence type="ECO:0000256" key="1">
    <source>
        <dbReference type="ARBA" id="ARBA00004173"/>
    </source>
</evidence>
<comment type="subcellular location">
    <subcellularLocation>
        <location evidence="1">Mitochondrion</location>
    </subcellularLocation>
</comment>
<feature type="region of interest" description="Disordered" evidence="6">
    <location>
        <begin position="86"/>
        <end position="105"/>
    </location>
</feature>
<dbReference type="GO" id="GO:0005739">
    <property type="term" value="C:mitochondrion"/>
    <property type="evidence" value="ECO:0007669"/>
    <property type="project" value="UniProtKB-SubCell"/>
</dbReference>
<dbReference type="GO" id="GO:0017148">
    <property type="term" value="P:negative regulation of translation"/>
    <property type="evidence" value="ECO:0007669"/>
    <property type="project" value="TreeGrafter"/>
</dbReference>
<evidence type="ECO:0000256" key="4">
    <source>
        <dbReference type="ARBA" id="ARBA00053669"/>
    </source>
</evidence>
<dbReference type="OMA" id="WAIGPQY"/>
<accession>Q16TZ1</accession>
<reference evidence="7" key="2">
    <citation type="journal article" date="2007" name="Science">
        <title>Genome sequence of Aedes aegypti, a major arbovirus vector.</title>
        <authorList>
            <person name="Nene V."/>
            <person name="Wortman J.R."/>
            <person name="Lawson D."/>
            <person name="Haas B."/>
            <person name="Kodira C."/>
            <person name="Tu Z.J."/>
            <person name="Loftus B."/>
            <person name="Xi Z."/>
            <person name="Megy K."/>
            <person name="Grabherr M."/>
            <person name="Ren Q."/>
            <person name="Zdobnov E.M."/>
            <person name="Lobo N.F."/>
            <person name="Campbell K.S."/>
            <person name="Brown S.E."/>
            <person name="Bonaldo M.F."/>
            <person name="Zhu J."/>
            <person name="Sinkins S.P."/>
            <person name="Hogenkamp D.G."/>
            <person name="Amedeo P."/>
            <person name="Arensburger P."/>
            <person name="Atkinson P.W."/>
            <person name="Bidwell S."/>
            <person name="Biedler J."/>
            <person name="Birney E."/>
            <person name="Bruggner R.V."/>
            <person name="Costas J."/>
            <person name="Coy M.R."/>
            <person name="Crabtree J."/>
            <person name="Crawford M."/>
            <person name="Debruyn B."/>
            <person name="Decaprio D."/>
            <person name="Eiglmeier K."/>
            <person name="Eisenstadt E."/>
            <person name="El-Dorry H."/>
            <person name="Gelbart W.M."/>
            <person name="Gomes S.L."/>
            <person name="Hammond M."/>
            <person name="Hannick L.I."/>
            <person name="Hogan J.R."/>
            <person name="Holmes M.H."/>
            <person name="Jaffe D."/>
            <person name="Johnston J.S."/>
            <person name="Kennedy R.C."/>
            <person name="Koo H."/>
            <person name="Kravitz S."/>
            <person name="Kriventseva E.V."/>
            <person name="Kulp D."/>
            <person name="Labutti K."/>
            <person name="Lee E."/>
            <person name="Li S."/>
            <person name="Lovin D.D."/>
            <person name="Mao C."/>
            <person name="Mauceli E."/>
            <person name="Menck C.F."/>
            <person name="Miller J.R."/>
            <person name="Montgomery P."/>
            <person name="Mori A."/>
            <person name="Nascimento A.L."/>
            <person name="Naveira H.F."/>
            <person name="Nusbaum C."/>
            <person name="O'leary S."/>
            <person name="Orvis J."/>
            <person name="Pertea M."/>
            <person name="Quesneville H."/>
            <person name="Reidenbach K.R."/>
            <person name="Rogers Y.H."/>
            <person name="Roth C.W."/>
            <person name="Schneider J.R."/>
            <person name="Schatz M."/>
            <person name="Shumway M."/>
            <person name="Stanke M."/>
            <person name="Stinson E.O."/>
            <person name="Tubio J.M."/>
            <person name="Vanzee J.P."/>
            <person name="Verjovski-Almeida S."/>
            <person name="Werner D."/>
            <person name="White O."/>
            <person name="Wyder S."/>
            <person name="Zeng Q."/>
            <person name="Zhao Q."/>
            <person name="Zhao Y."/>
            <person name="Hill C.A."/>
            <person name="Raikhel A.S."/>
            <person name="Soares M.B."/>
            <person name="Knudson D.L."/>
            <person name="Lee N.H."/>
            <person name="Galagan J."/>
            <person name="Salzberg S.L."/>
            <person name="Paulsen I.T."/>
            <person name="Dimopoulos G."/>
            <person name="Collins F.H."/>
            <person name="Birren B."/>
            <person name="Fraser-Liggett C.M."/>
            <person name="Severson D.W."/>
        </authorList>
    </citation>
    <scope>NUCLEOTIDE SEQUENCE [LARGE SCALE GENOMIC DNA]</scope>
    <source>
        <strain evidence="7">Liverpool</strain>
    </source>
</reference>
<dbReference type="VEuPathDB" id="VectorBase:AAEL022068"/>
<evidence type="ECO:0000313" key="7">
    <source>
        <dbReference type="EMBL" id="EAT37975.1"/>
    </source>
</evidence>
<dbReference type="SUPFAM" id="SSF81301">
    <property type="entry name" value="Nucleotidyltransferase"/>
    <property type="match status" value="1"/>
</dbReference>
<dbReference type="InterPro" id="IPR004394">
    <property type="entry name" value="Iojap/RsfS/C7orf30"/>
</dbReference>
<reference evidence="7" key="1">
    <citation type="submission" date="2005-10" db="EMBL/GenBank/DDBJ databases">
        <authorList>
            <person name="Loftus B.J."/>
            <person name="Nene V.M."/>
            <person name="Hannick L.I."/>
            <person name="Bidwell S."/>
            <person name="Haas B."/>
            <person name="Amedeo P."/>
            <person name="Orvis J."/>
            <person name="Wortman J.R."/>
            <person name="White O.R."/>
            <person name="Salzberg S."/>
            <person name="Shumway M."/>
            <person name="Koo H."/>
            <person name="Zhao Y."/>
            <person name="Holmes M."/>
            <person name="Miller J."/>
            <person name="Schatz M."/>
            <person name="Pop M."/>
            <person name="Pai G."/>
            <person name="Utterback T."/>
            <person name="Rogers Y.-H."/>
            <person name="Kravitz S."/>
            <person name="Fraser C.M."/>
        </authorList>
    </citation>
    <scope>NUCLEOTIDE SEQUENCE</scope>
    <source>
        <strain evidence="7">Liverpool</strain>
    </source>
</reference>
<dbReference type="NCBIfam" id="TIGR00090">
    <property type="entry name" value="rsfS_iojap_ybeB"/>
    <property type="match status" value="1"/>
</dbReference>
<dbReference type="Pfam" id="PF02410">
    <property type="entry name" value="RsfS"/>
    <property type="match status" value="1"/>
</dbReference>
<dbReference type="EMBL" id="CH477637">
    <property type="protein sequence ID" value="EAT37975.1"/>
    <property type="molecule type" value="Genomic_DNA"/>
</dbReference>
<dbReference type="GO" id="GO:0090071">
    <property type="term" value="P:negative regulation of ribosome biogenesis"/>
    <property type="evidence" value="ECO:0007669"/>
    <property type="project" value="TreeGrafter"/>
</dbReference>
<proteinExistence type="inferred from homology"/>
<dbReference type="InterPro" id="IPR043519">
    <property type="entry name" value="NT_sf"/>
</dbReference>
<dbReference type="AlphaFoldDB" id="Q16TZ1"/>
<dbReference type="STRING" id="7159.Q16TZ1"/>
<dbReference type="HAMAP" id="MF_01477">
    <property type="entry name" value="Iojap_RsfS"/>
    <property type="match status" value="1"/>
</dbReference>
<dbReference type="PANTHER" id="PTHR21043">
    <property type="entry name" value="IOJAP SUPERFAMILY ORTHOLOG"/>
    <property type="match status" value="1"/>
</dbReference>
<gene>
    <name evidence="7" type="ORF">AaeL_AAEL010091</name>
</gene>
<keyword evidence="3" id="KW-0496">Mitochondrion</keyword>
<evidence type="ECO:0000256" key="5">
    <source>
        <dbReference type="ARBA" id="ARBA00073331"/>
    </source>
</evidence>